<feature type="region of interest" description="Disordered" evidence="1">
    <location>
        <begin position="466"/>
        <end position="591"/>
    </location>
</feature>
<dbReference type="InterPro" id="IPR034586">
    <property type="entry name" value="Bfa1/Byr4"/>
</dbReference>
<dbReference type="GO" id="GO:0044732">
    <property type="term" value="C:mitotic spindle pole body"/>
    <property type="evidence" value="ECO:0007669"/>
    <property type="project" value="TreeGrafter"/>
</dbReference>
<name>A0A4P9W222_9FUNG</name>
<dbReference type="GO" id="GO:0001100">
    <property type="term" value="P:negative regulation of exit from mitosis"/>
    <property type="evidence" value="ECO:0007669"/>
    <property type="project" value="InterPro"/>
</dbReference>
<feature type="region of interest" description="Disordered" evidence="1">
    <location>
        <begin position="204"/>
        <end position="363"/>
    </location>
</feature>
<dbReference type="AlphaFoldDB" id="A0A4P9W222"/>
<evidence type="ECO:0000313" key="3">
    <source>
        <dbReference type="Proteomes" id="UP000269721"/>
    </source>
</evidence>
<organism evidence="2 3">
    <name type="scientific">Blyttiomyces helicus</name>
    <dbReference type="NCBI Taxonomy" id="388810"/>
    <lineage>
        <taxon>Eukaryota</taxon>
        <taxon>Fungi</taxon>
        <taxon>Fungi incertae sedis</taxon>
        <taxon>Chytridiomycota</taxon>
        <taxon>Chytridiomycota incertae sedis</taxon>
        <taxon>Chytridiomycetes</taxon>
        <taxon>Chytridiomycetes incertae sedis</taxon>
        <taxon>Blyttiomyces</taxon>
    </lineage>
</organism>
<dbReference type="PANTHER" id="PTHR35140:SF1">
    <property type="entry name" value="MITOTIC CHECK POINT PROTEIN BFA1"/>
    <property type="match status" value="1"/>
</dbReference>
<keyword evidence="3" id="KW-1185">Reference proteome</keyword>
<dbReference type="Proteomes" id="UP000269721">
    <property type="component" value="Unassembled WGS sequence"/>
</dbReference>
<evidence type="ECO:0000256" key="1">
    <source>
        <dbReference type="SAM" id="MobiDB-lite"/>
    </source>
</evidence>
<protein>
    <submittedName>
        <fullName evidence="2">Uncharacterized protein</fullName>
    </submittedName>
</protein>
<feature type="compositionally biased region" description="Basic residues" evidence="1">
    <location>
        <begin position="572"/>
        <end position="585"/>
    </location>
</feature>
<sequence>MVSSFPEAPGSAVEGDSVAAGAVAHASGWAERAEDVDLDVGEDEDWVADDAGAGTVSMGTLAMGKTEDAPDLGPLVRRFVVPKRKESQLTPAVGPPEVEDDDWDLEGPLVRRIVVETRKESHHTTVEGPVEVEDEEGCDLEGPLPTRAQTTTSGPPAAAAANTICGSAIPPQPTVESLDEDFDLPPTSHPFVLTLSKTLEEDIESRTNVPGSRHVETRSPSPDWAWSRPGSPGPSAPTLIGQQNPHAAHSHHPAFHHHHHHPHPHPHRRSIPPSPTPSSTPSLVATCSSDDEETYDDVHFPPESSGPLALAPSTLTQGAAASTVAASPSAANEEEDDDFSKGLEVTDTELEAGRARLAGRSTRASRIPRLATAARSHTMPPTLAASSLGASMINLLRRPKGMEGAWGDGTELDGIQDLDVAGEVAVSRRWGGASVGKGVVVGKVTRLVGRTGSVGAVTAVKVAPAGVGPRRSEGSWSGSASGHPFTLQVPKDRIPLQAPKDRAPLHAPKDRTPPAVTRPDPRRPPSTSATPLRPTFVHPGVGISISHSHARQHGGGAGEGIGSGGSADRRGVGGHKKPRPRKKPTLIRNLNSGDMVKGSLSTSLPFSTLLLFPSTVPTHTPYSHIYLPHTVIGEMTYNPTLQKWEGNERALLAFDRPAPTRPALITPLSLLHRQSLVQTASPLTSPTSEAVAGKKMMFDPVAMRWVGNEGEEEGRVFEEIGEVGAESCRGEGEDWGYHPVDLRVCIGTCSVDAALVNIHTGISRICALAPIQGDHLRFRVPPQAVHRKVVPARCGRPASNWSGHHEGPPLRDSDSKHREMLSGLVPAS</sequence>
<gene>
    <name evidence="2" type="ORF">BDK51DRAFT_38708</name>
</gene>
<dbReference type="PANTHER" id="PTHR35140">
    <property type="entry name" value="MITOTIC CHECK POINT PROTEIN BFA1"/>
    <property type="match status" value="1"/>
</dbReference>
<feature type="compositionally biased region" description="Basic and acidic residues" evidence="1">
    <location>
        <begin position="803"/>
        <end position="820"/>
    </location>
</feature>
<feature type="compositionally biased region" description="Low complexity" evidence="1">
    <location>
        <begin position="17"/>
        <end position="30"/>
    </location>
</feature>
<feature type="compositionally biased region" description="Low complexity" evidence="1">
    <location>
        <begin position="319"/>
        <end position="331"/>
    </location>
</feature>
<feature type="compositionally biased region" description="Basic and acidic residues" evidence="1">
    <location>
        <begin position="490"/>
        <end position="512"/>
    </location>
</feature>
<accession>A0A4P9W222</accession>
<dbReference type="GO" id="GO:0005096">
    <property type="term" value="F:GTPase activator activity"/>
    <property type="evidence" value="ECO:0007669"/>
    <property type="project" value="InterPro"/>
</dbReference>
<dbReference type="EMBL" id="KZ999287">
    <property type="protein sequence ID" value="RKO85223.1"/>
    <property type="molecule type" value="Genomic_DNA"/>
</dbReference>
<dbReference type="OrthoDB" id="19159at2759"/>
<dbReference type="GO" id="GO:1990334">
    <property type="term" value="C:Bfa1-Bub2 complex"/>
    <property type="evidence" value="ECO:0007669"/>
    <property type="project" value="InterPro"/>
</dbReference>
<feature type="compositionally biased region" description="Gly residues" evidence="1">
    <location>
        <begin position="553"/>
        <end position="565"/>
    </location>
</feature>
<evidence type="ECO:0000313" key="2">
    <source>
        <dbReference type="EMBL" id="RKO85223.1"/>
    </source>
</evidence>
<feature type="compositionally biased region" description="Low complexity" evidence="1">
    <location>
        <begin position="525"/>
        <end position="535"/>
    </location>
</feature>
<proteinExistence type="predicted"/>
<feature type="region of interest" description="Disordered" evidence="1">
    <location>
        <begin position="1"/>
        <end position="30"/>
    </location>
</feature>
<feature type="region of interest" description="Disordered" evidence="1">
    <location>
        <begin position="796"/>
        <end position="828"/>
    </location>
</feature>
<feature type="compositionally biased region" description="Basic residues" evidence="1">
    <location>
        <begin position="248"/>
        <end position="270"/>
    </location>
</feature>
<reference evidence="3" key="1">
    <citation type="journal article" date="2018" name="Nat. Microbiol.">
        <title>Leveraging single-cell genomics to expand the fungal tree of life.</title>
        <authorList>
            <person name="Ahrendt S.R."/>
            <person name="Quandt C.A."/>
            <person name="Ciobanu D."/>
            <person name="Clum A."/>
            <person name="Salamov A."/>
            <person name="Andreopoulos B."/>
            <person name="Cheng J.F."/>
            <person name="Woyke T."/>
            <person name="Pelin A."/>
            <person name="Henrissat B."/>
            <person name="Reynolds N.K."/>
            <person name="Benny G.L."/>
            <person name="Smith M.E."/>
            <person name="James T.Y."/>
            <person name="Grigoriev I.V."/>
        </authorList>
    </citation>
    <scope>NUCLEOTIDE SEQUENCE [LARGE SCALE GENOMIC DNA]</scope>
</reference>